<gene>
    <name evidence="2" type="ORF">O3P69_007173</name>
</gene>
<evidence type="ECO:0000313" key="3">
    <source>
        <dbReference type="Proteomes" id="UP001487740"/>
    </source>
</evidence>
<accession>A0AAW0V478</accession>
<protein>
    <submittedName>
        <fullName evidence="2">Uncharacterized protein</fullName>
    </submittedName>
</protein>
<comment type="caution">
    <text evidence="2">The sequence shown here is derived from an EMBL/GenBank/DDBJ whole genome shotgun (WGS) entry which is preliminary data.</text>
</comment>
<feature type="region of interest" description="Disordered" evidence="1">
    <location>
        <begin position="62"/>
        <end position="85"/>
    </location>
</feature>
<sequence length="150" mass="16200">MPRTYADDLTLTHSFVSGEEAKVQERAARLIRDNHSGHEPRLYTFQPRRDVAGTAVMYKSSPPSAPFWMGDRGGPEGRPALSARPPAQPALAHWALPLRVDRRLLQRRVCGVAARRSVVGSSRPGRGMPLSSSSSNSSSSSSSSASRSTS</sequence>
<evidence type="ECO:0000313" key="2">
    <source>
        <dbReference type="EMBL" id="KAK8406293.1"/>
    </source>
</evidence>
<keyword evidence="3" id="KW-1185">Reference proteome</keyword>
<reference evidence="2 3" key="1">
    <citation type="submission" date="2023-03" db="EMBL/GenBank/DDBJ databases">
        <title>High-quality genome of Scylla paramamosain provides insights in environmental adaptation.</title>
        <authorList>
            <person name="Zhang L."/>
        </authorList>
    </citation>
    <scope>NUCLEOTIDE SEQUENCE [LARGE SCALE GENOMIC DNA]</scope>
    <source>
        <strain evidence="2">LZ_2023a</strain>
        <tissue evidence="2">Muscle</tissue>
    </source>
</reference>
<dbReference type="Proteomes" id="UP001487740">
    <property type="component" value="Unassembled WGS sequence"/>
</dbReference>
<proteinExistence type="predicted"/>
<feature type="region of interest" description="Disordered" evidence="1">
    <location>
        <begin position="114"/>
        <end position="150"/>
    </location>
</feature>
<organism evidence="2 3">
    <name type="scientific">Scylla paramamosain</name>
    <name type="common">Mud crab</name>
    <dbReference type="NCBI Taxonomy" id="85552"/>
    <lineage>
        <taxon>Eukaryota</taxon>
        <taxon>Metazoa</taxon>
        <taxon>Ecdysozoa</taxon>
        <taxon>Arthropoda</taxon>
        <taxon>Crustacea</taxon>
        <taxon>Multicrustacea</taxon>
        <taxon>Malacostraca</taxon>
        <taxon>Eumalacostraca</taxon>
        <taxon>Eucarida</taxon>
        <taxon>Decapoda</taxon>
        <taxon>Pleocyemata</taxon>
        <taxon>Brachyura</taxon>
        <taxon>Eubrachyura</taxon>
        <taxon>Portunoidea</taxon>
        <taxon>Portunidae</taxon>
        <taxon>Portuninae</taxon>
        <taxon>Scylla</taxon>
    </lineage>
</organism>
<evidence type="ECO:0000256" key="1">
    <source>
        <dbReference type="SAM" id="MobiDB-lite"/>
    </source>
</evidence>
<dbReference type="EMBL" id="JARAKH010000002">
    <property type="protein sequence ID" value="KAK8406293.1"/>
    <property type="molecule type" value="Genomic_DNA"/>
</dbReference>
<dbReference type="AlphaFoldDB" id="A0AAW0V478"/>
<name>A0AAW0V478_SCYPA</name>